<dbReference type="AlphaFoldDB" id="A0A4Y2DMG8"/>
<gene>
    <name evidence="1" type="ORF">AVEN_99743_1</name>
</gene>
<protein>
    <submittedName>
        <fullName evidence="1">Uncharacterized protein</fullName>
    </submittedName>
</protein>
<comment type="caution">
    <text evidence="1">The sequence shown here is derived from an EMBL/GenBank/DDBJ whole genome shotgun (WGS) entry which is preliminary data.</text>
</comment>
<reference evidence="1 2" key="1">
    <citation type="journal article" date="2019" name="Sci. Rep.">
        <title>Orb-weaving spider Araneus ventricosus genome elucidates the spidroin gene catalogue.</title>
        <authorList>
            <person name="Kono N."/>
            <person name="Nakamura H."/>
            <person name="Ohtoshi R."/>
            <person name="Moran D.A.P."/>
            <person name="Shinohara A."/>
            <person name="Yoshida Y."/>
            <person name="Fujiwara M."/>
            <person name="Mori M."/>
            <person name="Tomita M."/>
            <person name="Arakawa K."/>
        </authorList>
    </citation>
    <scope>NUCLEOTIDE SEQUENCE [LARGE SCALE GENOMIC DNA]</scope>
</reference>
<dbReference type="Proteomes" id="UP000499080">
    <property type="component" value="Unassembled WGS sequence"/>
</dbReference>
<evidence type="ECO:0000313" key="2">
    <source>
        <dbReference type="Proteomes" id="UP000499080"/>
    </source>
</evidence>
<sequence length="106" mass="11769">MSFQSCAWDNGQAYERTFHRSSWCDNGKVTLNGAFLVVPKLCLGTTGQATLKRGILSFQSCAWGQRDRPLKMGHSRSKSLCLENETDTQKTDIVIPSRLGDNGRST</sequence>
<keyword evidence="2" id="KW-1185">Reference proteome</keyword>
<evidence type="ECO:0000313" key="1">
    <source>
        <dbReference type="EMBL" id="GBM16845.1"/>
    </source>
</evidence>
<accession>A0A4Y2DMG8</accession>
<proteinExistence type="predicted"/>
<organism evidence="1 2">
    <name type="scientific">Araneus ventricosus</name>
    <name type="common">Orbweaver spider</name>
    <name type="synonym">Epeira ventricosa</name>
    <dbReference type="NCBI Taxonomy" id="182803"/>
    <lineage>
        <taxon>Eukaryota</taxon>
        <taxon>Metazoa</taxon>
        <taxon>Ecdysozoa</taxon>
        <taxon>Arthropoda</taxon>
        <taxon>Chelicerata</taxon>
        <taxon>Arachnida</taxon>
        <taxon>Araneae</taxon>
        <taxon>Araneomorphae</taxon>
        <taxon>Entelegynae</taxon>
        <taxon>Araneoidea</taxon>
        <taxon>Araneidae</taxon>
        <taxon>Araneus</taxon>
    </lineage>
</organism>
<dbReference type="EMBL" id="BGPR01000380">
    <property type="protein sequence ID" value="GBM16845.1"/>
    <property type="molecule type" value="Genomic_DNA"/>
</dbReference>
<name>A0A4Y2DMG8_ARAVE</name>